<dbReference type="GeneID" id="37040131"/>
<dbReference type="GO" id="GO:0005802">
    <property type="term" value="C:trans-Golgi network"/>
    <property type="evidence" value="ECO:0007669"/>
    <property type="project" value="TreeGrafter"/>
</dbReference>
<dbReference type="OrthoDB" id="292213at2759"/>
<dbReference type="STRING" id="215250.A0A316YHQ4"/>
<dbReference type="PANTHER" id="PTHR14856">
    <property type="entry name" value="PQ-LOOP REPEAT-CONTAINING PROTEIN 1-LIKE PROTEIN"/>
    <property type="match status" value="1"/>
</dbReference>
<feature type="transmembrane region" description="Helical" evidence="2">
    <location>
        <begin position="33"/>
        <end position="50"/>
    </location>
</feature>
<accession>A0A316YHQ4</accession>
<evidence type="ECO:0000256" key="1">
    <source>
        <dbReference type="SAM" id="MobiDB-lite"/>
    </source>
</evidence>
<dbReference type="AlphaFoldDB" id="A0A316YHQ4"/>
<feature type="region of interest" description="Disordered" evidence="1">
    <location>
        <begin position="94"/>
        <end position="142"/>
    </location>
</feature>
<dbReference type="RefSeq" id="XP_025375889.1">
    <property type="nucleotide sequence ID" value="XM_025518215.1"/>
</dbReference>
<keyword evidence="2" id="KW-0812">Transmembrane</keyword>
<dbReference type="EMBL" id="KZ819638">
    <property type="protein sequence ID" value="PWN88691.1"/>
    <property type="molecule type" value="Genomic_DNA"/>
</dbReference>
<name>A0A316YHQ4_9BASI</name>
<dbReference type="PANTHER" id="PTHR14856:SF9">
    <property type="entry name" value="PQ-LOOP REPEAT-CONTAINING PROTEIN 1"/>
    <property type="match status" value="1"/>
</dbReference>
<dbReference type="GO" id="GO:0042147">
    <property type="term" value="P:retrograde transport, endosome to Golgi"/>
    <property type="evidence" value="ECO:0007669"/>
    <property type="project" value="TreeGrafter"/>
</dbReference>
<evidence type="ECO:0000256" key="2">
    <source>
        <dbReference type="SAM" id="Phobius"/>
    </source>
</evidence>
<feature type="region of interest" description="Disordered" evidence="1">
    <location>
        <begin position="168"/>
        <end position="195"/>
    </location>
</feature>
<dbReference type="GO" id="GO:0005768">
    <property type="term" value="C:endosome"/>
    <property type="evidence" value="ECO:0007669"/>
    <property type="project" value="TreeGrafter"/>
</dbReference>
<evidence type="ECO:0000313" key="4">
    <source>
        <dbReference type="Proteomes" id="UP000245768"/>
    </source>
</evidence>
<keyword evidence="4" id="KW-1185">Reference proteome</keyword>
<evidence type="ECO:0008006" key="5">
    <source>
        <dbReference type="Google" id="ProtNLM"/>
    </source>
</evidence>
<feature type="transmembrane region" description="Helical" evidence="2">
    <location>
        <begin position="56"/>
        <end position="77"/>
    </location>
</feature>
<dbReference type="InParanoid" id="A0A316YHQ4"/>
<reference evidence="3 4" key="1">
    <citation type="journal article" date="2018" name="Mol. Biol. Evol.">
        <title>Broad Genomic Sampling Reveals a Smut Pathogenic Ancestry of the Fungal Clade Ustilaginomycotina.</title>
        <authorList>
            <person name="Kijpornyongpan T."/>
            <person name="Mondo S.J."/>
            <person name="Barry K."/>
            <person name="Sandor L."/>
            <person name="Lee J."/>
            <person name="Lipzen A."/>
            <person name="Pangilinan J."/>
            <person name="LaButti K."/>
            <person name="Hainaut M."/>
            <person name="Henrissat B."/>
            <person name="Grigoriev I.V."/>
            <person name="Spatafora J.W."/>
            <person name="Aime M.C."/>
        </authorList>
    </citation>
    <scope>NUCLEOTIDE SEQUENCE [LARGE SCALE GENOMIC DNA]</scope>
    <source>
        <strain evidence="3 4">MCA 4198</strain>
    </source>
</reference>
<feature type="compositionally biased region" description="Polar residues" evidence="1">
    <location>
        <begin position="128"/>
        <end position="138"/>
    </location>
</feature>
<keyword evidence="2" id="KW-0472">Membrane</keyword>
<evidence type="ECO:0000313" key="3">
    <source>
        <dbReference type="EMBL" id="PWN88691.1"/>
    </source>
</evidence>
<organism evidence="3 4">
    <name type="scientific">Acaromyces ingoldii</name>
    <dbReference type="NCBI Taxonomy" id="215250"/>
    <lineage>
        <taxon>Eukaryota</taxon>
        <taxon>Fungi</taxon>
        <taxon>Dikarya</taxon>
        <taxon>Basidiomycota</taxon>
        <taxon>Ustilaginomycotina</taxon>
        <taxon>Exobasidiomycetes</taxon>
        <taxon>Exobasidiales</taxon>
        <taxon>Cryptobasidiaceae</taxon>
        <taxon>Acaromyces</taxon>
    </lineage>
</organism>
<dbReference type="GO" id="GO:0045332">
    <property type="term" value="P:phospholipid translocation"/>
    <property type="evidence" value="ECO:0007669"/>
    <property type="project" value="TreeGrafter"/>
</dbReference>
<gene>
    <name evidence="3" type="ORF">FA10DRAFT_171051</name>
</gene>
<dbReference type="Proteomes" id="UP000245768">
    <property type="component" value="Unassembled WGS sequence"/>
</dbReference>
<dbReference type="GO" id="GO:0005829">
    <property type="term" value="C:cytosol"/>
    <property type="evidence" value="ECO:0007669"/>
    <property type="project" value="GOC"/>
</dbReference>
<sequence length="232" mass="24572">MAIHLTAIGAPLVYADQAWSIAKKRNAEGFSKDVSAILLIANICRCFFWFGEHFEFALLLQSLLMIAAQLYLLWLCIRYRPGSYASSAFTAAPSDARSAQGQPPSFSFTVTPASPSDVRAPQPEPVTTGASNQDQSSRGGHGLLDSALGFGGSRGRYSPLLSLNLPPPPTLALEGDASTEDDEAGNSSNGGGSLRRAKSMLKAALSVGAGSRADGSSGARIFGFWTWPHYSR</sequence>
<dbReference type="InterPro" id="IPR052241">
    <property type="entry name" value="SLC66/Scramblase_ANY1"/>
</dbReference>
<proteinExistence type="predicted"/>
<protein>
    <recommendedName>
        <fullName evidence="5">PQ-loop-domain-containing protein</fullName>
    </recommendedName>
</protein>
<feature type="compositionally biased region" description="Polar residues" evidence="1">
    <location>
        <begin position="97"/>
        <end position="114"/>
    </location>
</feature>
<keyword evidence="2" id="KW-1133">Transmembrane helix</keyword>
<dbReference type="Gene3D" id="1.20.1280.290">
    <property type="match status" value="1"/>
</dbReference>